<keyword evidence="5" id="KW-0547">Nucleotide-binding</keyword>
<dbReference type="EMBL" id="BAABGT010000025">
    <property type="protein sequence ID" value="GAA4542101.1"/>
    <property type="molecule type" value="Genomic_DNA"/>
</dbReference>
<evidence type="ECO:0000256" key="9">
    <source>
        <dbReference type="ARBA" id="ARBA00023136"/>
    </source>
</evidence>
<feature type="transmembrane region" description="Helical" evidence="11">
    <location>
        <begin position="93"/>
        <end position="110"/>
    </location>
</feature>
<dbReference type="InterPro" id="IPR044492">
    <property type="entry name" value="P_typ_ATPase_HD_dom"/>
</dbReference>
<organism evidence="13 14">
    <name type="scientific">Pseudonocardia xishanensis</name>
    <dbReference type="NCBI Taxonomy" id="630995"/>
    <lineage>
        <taxon>Bacteria</taxon>
        <taxon>Bacillati</taxon>
        <taxon>Actinomycetota</taxon>
        <taxon>Actinomycetes</taxon>
        <taxon>Pseudonocardiales</taxon>
        <taxon>Pseudonocardiaceae</taxon>
        <taxon>Pseudonocardia</taxon>
    </lineage>
</organism>
<dbReference type="NCBIfam" id="TIGR01494">
    <property type="entry name" value="ATPase_P-type"/>
    <property type="match status" value="3"/>
</dbReference>
<comment type="subcellular location">
    <subcellularLocation>
        <location evidence="1">Cell membrane</location>
        <topology evidence="1">Multi-pass membrane protein</topology>
    </subcellularLocation>
</comment>
<feature type="transmembrane region" description="Helical" evidence="11">
    <location>
        <begin position="776"/>
        <end position="797"/>
    </location>
</feature>
<dbReference type="Pfam" id="PF00689">
    <property type="entry name" value="Cation_ATPase_C"/>
    <property type="match status" value="1"/>
</dbReference>
<gene>
    <name evidence="13" type="ORF">GCM10023175_16940</name>
</gene>
<evidence type="ECO:0000256" key="3">
    <source>
        <dbReference type="ARBA" id="ARBA00022475"/>
    </source>
</evidence>
<reference evidence="14" key="1">
    <citation type="journal article" date="2019" name="Int. J. Syst. Evol. Microbiol.">
        <title>The Global Catalogue of Microorganisms (GCM) 10K type strain sequencing project: providing services to taxonomists for standard genome sequencing and annotation.</title>
        <authorList>
            <consortium name="The Broad Institute Genomics Platform"/>
            <consortium name="The Broad Institute Genome Sequencing Center for Infectious Disease"/>
            <person name="Wu L."/>
            <person name="Ma J."/>
        </authorList>
    </citation>
    <scope>NUCLEOTIDE SEQUENCE [LARGE SCALE GENOMIC DNA]</scope>
    <source>
        <strain evidence="14">JCM 17906</strain>
    </source>
</reference>
<feature type="transmembrane region" description="Helical" evidence="11">
    <location>
        <begin position="70"/>
        <end position="87"/>
    </location>
</feature>
<keyword evidence="6" id="KW-0067">ATP-binding</keyword>
<keyword evidence="9 11" id="KW-0472">Membrane</keyword>
<feature type="transmembrane region" description="Helical" evidence="11">
    <location>
        <begin position="732"/>
        <end position="756"/>
    </location>
</feature>
<dbReference type="PANTHER" id="PTHR43294">
    <property type="entry name" value="SODIUM/POTASSIUM-TRANSPORTING ATPASE SUBUNIT ALPHA"/>
    <property type="match status" value="1"/>
</dbReference>
<dbReference type="SFLD" id="SFLDG00002">
    <property type="entry name" value="C1.7:_P-type_atpase_like"/>
    <property type="match status" value="1"/>
</dbReference>
<dbReference type="InterPro" id="IPR004014">
    <property type="entry name" value="ATPase_P-typ_cation-transptr_N"/>
</dbReference>
<name>A0ABP8RLN8_9PSEU</name>
<dbReference type="Gene3D" id="3.40.1110.10">
    <property type="entry name" value="Calcium-transporting ATPase, cytoplasmic domain N"/>
    <property type="match status" value="1"/>
</dbReference>
<dbReference type="InterPro" id="IPR036412">
    <property type="entry name" value="HAD-like_sf"/>
</dbReference>
<evidence type="ECO:0000256" key="7">
    <source>
        <dbReference type="ARBA" id="ARBA00022967"/>
    </source>
</evidence>
<dbReference type="Pfam" id="PF13246">
    <property type="entry name" value="Cation_ATPase"/>
    <property type="match status" value="1"/>
</dbReference>
<dbReference type="InterPro" id="IPR050510">
    <property type="entry name" value="Cation_transp_ATPase_P-type"/>
</dbReference>
<dbReference type="InterPro" id="IPR059000">
    <property type="entry name" value="ATPase_P-type_domA"/>
</dbReference>
<dbReference type="PRINTS" id="PR00120">
    <property type="entry name" value="HATPASE"/>
</dbReference>
<dbReference type="Pfam" id="PF00690">
    <property type="entry name" value="Cation_ATPase_N"/>
    <property type="match status" value="1"/>
</dbReference>
<evidence type="ECO:0000256" key="5">
    <source>
        <dbReference type="ARBA" id="ARBA00022741"/>
    </source>
</evidence>
<feature type="transmembrane region" description="Helical" evidence="11">
    <location>
        <begin position="846"/>
        <end position="864"/>
    </location>
</feature>
<accession>A0ABP8RLN8</accession>
<dbReference type="InterPro" id="IPR008250">
    <property type="entry name" value="ATPase_P-typ_transduc_dom_A_sf"/>
</dbReference>
<dbReference type="InterPro" id="IPR006068">
    <property type="entry name" value="ATPase_P-typ_cation-transptr_C"/>
</dbReference>
<feature type="transmembrane region" description="Helical" evidence="11">
    <location>
        <begin position="253"/>
        <end position="277"/>
    </location>
</feature>
<keyword evidence="14" id="KW-1185">Reference proteome</keyword>
<evidence type="ECO:0000259" key="12">
    <source>
        <dbReference type="SMART" id="SM00831"/>
    </source>
</evidence>
<dbReference type="Gene3D" id="1.20.1110.10">
    <property type="entry name" value="Calcium-transporting ATPase, transmembrane domain"/>
    <property type="match status" value="1"/>
</dbReference>
<dbReference type="InterPro" id="IPR023214">
    <property type="entry name" value="HAD_sf"/>
</dbReference>
<feature type="transmembrane region" description="Helical" evidence="11">
    <location>
        <begin position="657"/>
        <end position="682"/>
    </location>
</feature>
<dbReference type="SFLD" id="SFLDS00003">
    <property type="entry name" value="Haloacid_Dehalogenase"/>
    <property type="match status" value="1"/>
</dbReference>
<dbReference type="InterPro" id="IPR018303">
    <property type="entry name" value="ATPase_P-typ_P_site"/>
</dbReference>
<evidence type="ECO:0000256" key="10">
    <source>
        <dbReference type="ARBA" id="ARBA00049360"/>
    </source>
</evidence>
<evidence type="ECO:0000256" key="6">
    <source>
        <dbReference type="ARBA" id="ARBA00022840"/>
    </source>
</evidence>
<dbReference type="SMART" id="SM00831">
    <property type="entry name" value="Cation_ATPase_N"/>
    <property type="match status" value="1"/>
</dbReference>
<dbReference type="InterPro" id="IPR001757">
    <property type="entry name" value="P_typ_ATPase"/>
</dbReference>
<evidence type="ECO:0000256" key="4">
    <source>
        <dbReference type="ARBA" id="ARBA00022692"/>
    </source>
</evidence>
<keyword evidence="8 11" id="KW-1133">Transmembrane helix</keyword>
<evidence type="ECO:0000313" key="13">
    <source>
        <dbReference type="EMBL" id="GAA4542101.1"/>
    </source>
</evidence>
<evidence type="ECO:0000256" key="8">
    <source>
        <dbReference type="ARBA" id="ARBA00022989"/>
    </source>
</evidence>
<dbReference type="Gene3D" id="3.40.50.1000">
    <property type="entry name" value="HAD superfamily/HAD-like"/>
    <property type="match status" value="1"/>
</dbReference>
<proteinExistence type="inferred from homology"/>
<dbReference type="RefSeq" id="WP_345414461.1">
    <property type="nucleotide sequence ID" value="NZ_BAABGT010000025.1"/>
</dbReference>
<comment type="catalytic activity">
    <reaction evidence="10">
        <text>ATP + H2O = ADP + phosphate + H(+)</text>
        <dbReference type="Rhea" id="RHEA:13065"/>
        <dbReference type="ChEBI" id="CHEBI:15377"/>
        <dbReference type="ChEBI" id="CHEBI:15378"/>
        <dbReference type="ChEBI" id="CHEBI:30616"/>
        <dbReference type="ChEBI" id="CHEBI:43474"/>
        <dbReference type="ChEBI" id="CHEBI:456216"/>
    </reaction>
</comment>
<dbReference type="Pfam" id="PF00122">
    <property type="entry name" value="E1-E2_ATPase"/>
    <property type="match status" value="1"/>
</dbReference>
<dbReference type="SUPFAM" id="SSF81665">
    <property type="entry name" value="Calcium ATPase, transmembrane domain M"/>
    <property type="match status" value="1"/>
</dbReference>
<dbReference type="Gene3D" id="2.70.150.10">
    <property type="entry name" value="Calcium-transporting ATPase, cytoplasmic transduction domain A"/>
    <property type="match status" value="1"/>
</dbReference>
<dbReference type="Proteomes" id="UP001501598">
    <property type="component" value="Unassembled WGS sequence"/>
</dbReference>
<dbReference type="SUPFAM" id="SSF56784">
    <property type="entry name" value="HAD-like"/>
    <property type="match status" value="1"/>
</dbReference>
<feature type="transmembrane region" description="Helical" evidence="11">
    <location>
        <begin position="817"/>
        <end position="834"/>
    </location>
</feature>
<feature type="transmembrane region" description="Helical" evidence="11">
    <location>
        <begin position="688"/>
        <end position="711"/>
    </location>
</feature>
<comment type="caution">
    <text evidence="13">The sequence shown here is derived from an EMBL/GenBank/DDBJ whole genome shotgun (WGS) entry which is preliminary data.</text>
</comment>
<evidence type="ECO:0000256" key="1">
    <source>
        <dbReference type="ARBA" id="ARBA00004651"/>
    </source>
</evidence>
<dbReference type="SUPFAM" id="SSF81653">
    <property type="entry name" value="Calcium ATPase, transduction domain A"/>
    <property type="match status" value="1"/>
</dbReference>
<dbReference type="PRINTS" id="PR00119">
    <property type="entry name" value="CATATPASE"/>
</dbReference>
<evidence type="ECO:0000256" key="2">
    <source>
        <dbReference type="ARBA" id="ARBA00005675"/>
    </source>
</evidence>
<protein>
    <submittedName>
        <fullName evidence="13">Cation-transporting P-type ATPase</fullName>
    </submittedName>
</protein>
<dbReference type="InterPro" id="IPR023299">
    <property type="entry name" value="ATPase_P-typ_cyto_dom_N"/>
</dbReference>
<dbReference type="PANTHER" id="PTHR43294:SF21">
    <property type="entry name" value="CATION TRANSPORTING ATPASE"/>
    <property type="match status" value="1"/>
</dbReference>
<dbReference type="PROSITE" id="PS00154">
    <property type="entry name" value="ATPASE_E1_E2"/>
    <property type="match status" value="1"/>
</dbReference>
<sequence length="880" mass="91431">MPVLHHAPVVAGPEAGPDPREPADRLLRDLRATREGLTTAEAQRRALRYGPNVLEHRIGRGLPRALARQFTHPLALLLVAAAVLAWVSGTPELAWAILVVVVLNAVFAFVQETQAGRAVEALGRYLPPHARVRRDGAVVEVAVADLVPGDVVLLGEGDRVPADARLLAGSLEIDAAALTGESAPVERDATSLDGAERSLESPVLVWSGTACVGGAAEAVVHATGRGTEIGRIAALTGHRGNPESPLERQVRRVAYLIAAVAVGVGVAFLPLGVLAGLTWTEAAVFAVGLLVANVPEGLLPTITLALAGGVRAMARRGALVKRLSAVETLGSTTVICTDKTGTLTVGEMTVEQVRDATGAVAPPTPELATALARCATADLAAGSGDPTELALLDLAARAGADVRPEVRDAERRALYAFDPRRRTMATLDPVPGGLRVHLKGAPEVVLPLCGVDPAVDAAVDAMTGRGLRVLAVAAREVDSVPTRAEVESPGLRLLGLVGLLDPPRAEVPAAVAACHSAGIRVHVVTGDNGRTAAEIARRVGIGADRVLEGAELDALSDAALTALLAGPGEIVFSRAAPEAKLRIADAVRAGGGVVAMTGDGVNDAPALHHADIGVAMGRSGTDVAREAATMILTDDDFATVVAGIEEGRRVFENVRKFVLYIFAHAVPEVLPFLLFALSGGLVPLPLTVLQILAVDLGTETLPALALGRERAEPGLMARRPRRPGSGVIDRRMLLRAWGLMGIVAAALGIGLFLLVLLRAGWTPGAPTGPGTALHEVYLQATTASFAAIVACQIGTAFAARTDRTSLRRVGFTSNRMLLGGIAFELAFAAAVIYAPPLQVVFGTAGLPAWVLACLLPMPLVVWGVDELFRWAGRRRQQASR</sequence>
<evidence type="ECO:0000256" key="11">
    <source>
        <dbReference type="SAM" id="Phobius"/>
    </source>
</evidence>
<comment type="similarity">
    <text evidence="2">Belongs to the cation transport ATPase (P-type) (TC 3.A.3) family. Type IIA subfamily.</text>
</comment>
<keyword evidence="7" id="KW-1278">Translocase</keyword>
<feature type="domain" description="Cation-transporting P-type ATPase N-terminal" evidence="12">
    <location>
        <begin position="17"/>
        <end position="90"/>
    </location>
</feature>
<dbReference type="InterPro" id="IPR023298">
    <property type="entry name" value="ATPase_P-typ_TM_dom_sf"/>
</dbReference>
<evidence type="ECO:0000313" key="14">
    <source>
        <dbReference type="Proteomes" id="UP001501598"/>
    </source>
</evidence>
<keyword evidence="3" id="KW-1003">Cell membrane</keyword>
<keyword evidence="4 11" id="KW-0812">Transmembrane</keyword>
<dbReference type="SFLD" id="SFLDF00027">
    <property type="entry name" value="p-type_atpase"/>
    <property type="match status" value="1"/>
</dbReference>